<evidence type="ECO:0000313" key="4">
    <source>
        <dbReference type="Proteomes" id="UP000886595"/>
    </source>
</evidence>
<dbReference type="EMBL" id="JAAMPC010000014">
    <property type="protein sequence ID" value="KAG2264807.1"/>
    <property type="molecule type" value="Genomic_DNA"/>
</dbReference>
<feature type="domain" description="PCI" evidence="2">
    <location>
        <begin position="51"/>
        <end position="240"/>
    </location>
</feature>
<reference evidence="3 4" key="1">
    <citation type="submission" date="2020-02" db="EMBL/GenBank/DDBJ databases">
        <authorList>
            <person name="Ma Q."/>
            <person name="Huang Y."/>
            <person name="Song X."/>
            <person name="Pei D."/>
        </authorList>
    </citation>
    <scope>NUCLEOTIDE SEQUENCE [LARGE SCALE GENOMIC DNA]</scope>
    <source>
        <strain evidence="3">Sxm20200214</strain>
        <tissue evidence="3">Leaf</tissue>
    </source>
</reference>
<dbReference type="InterPro" id="IPR054179">
    <property type="entry name" value="PSD13_N"/>
</dbReference>
<organism evidence="3 4">
    <name type="scientific">Brassica carinata</name>
    <name type="common">Ethiopian mustard</name>
    <name type="synonym">Abyssinian cabbage</name>
    <dbReference type="NCBI Taxonomy" id="52824"/>
    <lineage>
        <taxon>Eukaryota</taxon>
        <taxon>Viridiplantae</taxon>
        <taxon>Streptophyta</taxon>
        <taxon>Embryophyta</taxon>
        <taxon>Tracheophyta</taxon>
        <taxon>Spermatophyta</taxon>
        <taxon>Magnoliopsida</taxon>
        <taxon>eudicotyledons</taxon>
        <taxon>Gunneridae</taxon>
        <taxon>Pentapetalae</taxon>
        <taxon>rosids</taxon>
        <taxon>malvids</taxon>
        <taxon>Brassicales</taxon>
        <taxon>Brassicaceae</taxon>
        <taxon>Brassiceae</taxon>
        <taxon>Brassica</taxon>
    </lineage>
</organism>
<dbReference type="GO" id="GO:0005198">
    <property type="term" value="F:structural molecule activity"/>
    <property type="evidence" value="ECO:0007669"/>
    <property type="project" value="TreeGrafter"/>
</dbReference>
<name>A0A8X7Q8F7_BRACI</name>
<dbReference type="Pfam" id="PF22037">
    <property type="entry name" value="PSD13_N"/>
    <property type="match status" value="1"/>
</dbReference>
<dbReference type="InterPro" id="IPR000717">
    <property type="entry name" value="PCI_dom"/>
</dbReference>
<dbReference type="Proteomes" id="UP000886595">
    <property type="component" value="Unassembled WGS sequence"/>
</dbReference>
<dbReference type="PROSITE" id="PS50250">
    <property type="entry name" value="PCI"/>
    <property type="match status" value="1"/>
</dbReference>
<evidence type="ECO:0000256" key="1">
    <source>
        <dbReference type="ARBA" id="ARBA00022942"/>
    </source>
</evidence>
<dbReference type="PANTHER" id="PTHR10539:SF0">
    <property type="entry name" value="26S PROTEASOME NON-ATPASE REGULATORY SUBUNIT 13"/>
    <property type="match status" value="1"/>
</dbReference>
<proteinExistence type="predicted"/>
<comment type="caution">
    <text evidence="3">The sequence shown here is derived from an EMBL/GenBank/DDBJ whole genome shotgun (WGS) entry which is preliminary data.</text>
</comment>
<dbReference type="AlphaFoldDB" id="A0A8X7Q8F7"/>
<evidence type="ECO:0000259" key="2">
    <source>
        <dbReference type="PROSITE" id="PS50250"/>
    </source>
</evidence>
<dbReference type="OrthoDB" id="1093at2759"/>
<accession>A0A8X7Q8F7</accession>
<protein>
    <recommendedName>
        <fullName evidence="2">PCI domain-containing protein</fullName>
    </recommendedName>
</protein>
<keyword evidence="4" id="KW-1185">Reference proteome</keyword>
<evidence type="ECO:0000313" key="3">
    <source>
        <dbReference type="EMBL" id="KAG2264807.1"/>
    </source>
</evidence>
<dbReference type="GO" id="GO:0005829">
    <property type="term" value="C:cytosol"/>
    <property type="evidence" value="ECO:0007669"/>
    <property type="project" value="TreeGrafter"/>
</dbReference>
<keyword evidence="1" id="KW-0647">Proteasome</keyword>
<dbReference type="GO" id="GO:0008541">
    <property type="term" value="C:proteasome regulatory particle, lid subcomplex"/>
    <property type="evidence" value="ECO:0007669"/>
    <property type="project" value="TreeGrafter"/>
</dbReference>
<dbReference type="PANTHER" id="PTHR10539">
    <property type="entry name" value="26S PROTEASOME NON-ATPASE REGULATORY SUBUNIT 13"/>
    <property type="match status" value="1"/>
</dbReference>
<dbReference type="InterPro" id="IPR035298">
    <property type="entry name" value="PSMD13"/>
</dbReference>
<sequence length="240" mass="27332">MEKEAAVGYLEGVIEKLLRSLASLNRSFTSRRKRLCSSLSKYHKFRQEFSDFYKSALLYLAIPLWRPLNRLSWYVLAMLVTSCSEDLAFDLSLSALLGENIYNFGELLAHPILKSLLGTNVEWLYHILQAFNHGDLVQYQELCRGTPCILDCEPALVENEKKLLEKINILCLIEIIFSRPAEDRTIPLTVIAERIKLSIEDVEHLLMKSLSVSSFFLSLSPSLLAATILHFAMGKDESFV</sequence>
<dbReference type="GO" id="GO:0006511">
    <property type="term" value="P:ubiquitin-dependent protein catabolic process"/>
    <property type="evidence" value="ECO:0007669"/>
    <property type="project" value="TreeGrafter"/>
</dbReference>
<gene>
    <name evidence="3" type="ORF">Bca52824_071886</name>
</gene>
<dbReference type="GO" id="GO:0005634">
    <property type="term" value="C:nucleus"/>
    <property type="evidence" value="ECO:0007669"/>
    <property type="project" value="TreeGrafter"/>
</dbReference>